<keyword evidence="2" id="KW-1133">Transmembrane helix</keyword>
<feature type="region of interest" description="Disordered" evidence="1">
    <location>
        <begin position="62"/>
        <end position="86"/>
    </location>
</feature>
<proteinExistence type="predicted"/>
<dbReference type="EMBL" id="OZ023711">
    <property type="protein sequence ID" value="CAK9859442.1"/>
    <property type="molecule type" value="Genomic_DNA"/>
</dbReference>
<evidence type="ECO:0000256" key="1">
    <source>
        <dbReference type="SAM" id="MobiDB-lite"/>
    </source>
</evidence>
<sequence length="627" mass="69149">MTVVVVVGEEEVGAGGGRGEDDDVLKKKKNTADENANAASAPPGLAALHSFSWRHLLASRKERRGGGGDVVTDNAGTGKKNEKKKKRGLNVAAGILPPSVVVSGSTTPAAPVVIIKPLNAFLAPSRTFARLEEYKEETSRQTDDDLSSLAPSGDRGINIPFLGEVKWDDVKLLIKNWLRNPKNLALLVWGVAVGIAGAILFMVMVGMLDAVLPKKAERDQWFEISNQILNALFTLLVLYLHPTRILHFVWLMRWRCGDIIKLRKVYCKGGRRKPHEWFHMLVVVLLLHLNCFSQYALCGLNWGYRRKNRPAIGVGICLAFAIGAGAAAGIYNNLSPLGKDFENQEEEEEEEDNNHGEEDAAANKCERGEKRTAAPAHHHHPSLFHLPPKYRLLERRLTFVSRDGKLVENPEWKGSLFDFCEESPTIAIASTLCLPCVLGWNLDRLGLGNRYVHVITFILLCSAPFLVFDIAAINVNNFYIRKSLGGSGIVLCVFGLLYGGYWRIQMRERFKLPKQKWCCGQPNMSDCTQWLFCSCCSLCQEVRTADTFEIRGSQFHSKTQGDGGDPSAETTATPDSILLTPVPASSIDAPLPMATGRVGESKMNNTEGQTLLNPPVPQVVVEQQALV</sequence>
<accession>A0ABP1AAG1</accession>
<keyword evidence="2" id="KW-0812">Transmembrane</keyword>
<evidence type="ECO:0008006" key="5">
    <source>
        <dbReference type="Google" id="ProtNLM"/>
    </source>
</evidence>
<evidence type="ECO:0000313" key="4">
    <source>
        <dbReference type="Proteomes" id="UP001497522"/>
    </source>
</evidence>
<reference evidence="3" key="1">
    <citation type="submission" date="2024-03" db="EMBL/GenBank/DDBJ databases">
        <authorList>
            <consortium name="ELIXIR-Norway"/>
            <consortium name="Elixir Norway"/>
        </authorList>
    </citation>
    <scope>NUCLEOTIDE SEQUENCE</scope>
</reference>
<feature type="transmembrane region" description="Helical" evidence="2">
    <location>
        <begin position="228"/>
        <end position="251"/>
    </location>
</feature>
<dbReference type="Pfam" id="PF11204">
    <property type="entry name" value="DUF2985"/>
    <property type="match status" value="1"/>
</dbReference>
<feature type="region of interest" description="Disordered" evidence="1">
    <location>
        <begin position="9"/>
        <end position="43"/>
    </location>
</feature>
<feature type="transmembrane region" description="Helical" evidence="2">
    <location>
        <begin position="485"/>
        <end position="504"/>
    </location>
</feature>
<dbReference type="Proteomes" id="UP001497522">
    <property type="component" value="Chromosome 10"/>
</dbReference>
<dbReference type="InterPro" id="IPR006461">
    <property type="entry name" value="PLAC_motif_containing"/>
</dbReference>
<dbReference type="PANTHER" id="PTHR31045">
    <property type="entry name" value="PLAC8 FAMILY PROTEIN-RELATED"/>
    <property type="match status" value="1"/>
</dbReference>
<gene>
    <name evidence="3" type="ORF">CSSPJE1EN2_LOCUS2437</name>
</gene>
<feature type="transmembrane region" description="Helical" evidence="2">
    <location>
        <begin position="184"/>
        <end position="208"/>
    </location>
</feature>
<feature type="transmembrane region" description="Helical" evidence="2">
    <location>
        <begin position="310"/>
        <end position="331"/>
    </location>
</feature>
<feature type="region of interest" description="Disordered" evidence="1">
    <location>
        <begin position="342"/>
        <end position="382"/>
    </location>
</feature>
<organism evidence="3 4">
    <name type="scientific">Sphagnum jensenii</name>
    <dbReference type="NCBI Taxonomy" id="128206"/>
    <lineage>
        <taxon>Eukaryota</taxon>
        <taxon>Viridiplantae</taxon>
        <taxon>Streptophyta</taxon>
        <taxon>Embryophyta</taxon>
        <taxon>Bryophyta</taxon>
        <taxon>Sphagnophytina</taxon>
        <taxon>Sphagnopsida</taxon>
        <taxon>Sphagnales</taxon>
        <taxon>Sphagnaceae</taxon>
        <taxon>Sphagnum</taxon>
    </lineage>
</organism>
<dbReference type="InterPro" id="IPR021369">
    <property type="entry name" value="DUF2985"/>
</dbReference>
<protein>
    <recommendedName>
        <fullName evidence="5">PLAC8 family protein</fullName>
    </recommendedName>
</protein>
<name>A0ABP1AAG1_9BRYO</name>
<dbReference type="PANTHER" id="PTHR31045:SF30">
    <property type="entry name" value="PLAC8 FAMILY PROTEIN"/>
    <property type="match status" value="1"/>
</dbReference>
<keyword evidence="2" id="KW-0472">Membrane</keyword>
<evidence type="ECO:0000313" key="3">
    <source>
        <dbReference type="EMBL" id="CAK9859442.1"/>
    </source>
</evidence>
<keyword evidence="4" id="KW-1185">Reference proteome</keyword>
<dbReference type="NCBIfam" id="TIGR01571">
    <property type="entry name" value="A_thal_Cys_rich"/>
    <property type="match status" value="1"/>
</dbReference>
<dbReference type="Pfam" id="PF04749">
    <property type="entry name" value="PLAC8"/>
    <property type="match status" value="1"/>
</dbReference>
<feature type="transmembrane region" description="Helical" evidence="2">
    <location>
        <begin position="278"/>
        <end position="304"/>
    </location>
</feature>
<feature type="transmembrane region" description="Helical" evidence="2">
    <location>
        <begin position="451"/>
        <end position="473"/>
    </location>
</feature>
<evidence type="ECO:0000256" key="2">
    <source>
        <dbReference type="SAM" id="Phobius"/>
    </source>
</evidence>
<feature type="region of interest" description="Disordered" evidence="1">
    <location>
        <begin position="555"/>
        <end position="574"/>
    </location>
</feature>
<feature type="compositionally biased region" description="Acidic residues" evidence="1">
    <location>
        <begin position="343"/>
        <end position="352"/>
    </location>
</feature>